<reference evidence="2" key="1">
    <citation type="submission" date="2017-02" db="UniProtKB">
        <authorList>
            <consortium name="WormBaseParasite"/>
        </authorList>
    </citation>
    <scope>IDENTIFICATION</scope>
</reference>
<dbReference type="AlphaFoldDB" id="A0A0N5BN62"/>
<evidence type="ECO:0000313" key="2">
    <source>
        <dbReference type="WBParaSite" id="SPAL_0000734100.2"/>
    </source>
</evidence>
<proteinExistence type="predicted"/>
<dbReference type="WBParaSite" id="SPAL_0000734100.2">
    <property type="protein sequence ID" value="SPAL_0000734100.2"/>
    <property type="gene ID" value="SPAL_0000734100"/>
</dbReference>
<dbReference type="Proteomes" id="UP000046392">
    <property type="component" value="Unplaced"/>
</dbReference>
<name>A0A0N5BN62_STREA</name>
<keyword evidence="1" id="KW-1185">Reference proteome</keyword>
<accession>A0A0N5BN62</accession>
<sequence length="560" mass="65135">MKYYIFADLTVFDESAPGLVDSISNFVNSLKDFRHTTEQVNLADIDGNLSIYFEELSTKCEFNLIEGIFMCSSTSKFLDEIDIKKIPFPSYFLFYDKDDSNKDIKSKTDDVLFLWRKRYFLDNHTLSVQISKNVSGFIECIHNIRNFICQTEDLFLAGHPDFSIWFECTPKIPSYISSILWGVSETVNDRYINSCFDEPPIEEKKSVLDDKSTIEIKSEVMEQDDGKLKDNVKPSNVTNLETFFWKVPETKKESNENIDMFSNPYNSSMNNLHRSKKMNKWDIKNISAVKTKIGDLFEEKQGELVKVKEHFIPLHSKKPFPLYGTDVNCDMHLPELNGLISHHLEIISFGPVNQILNIRVFQPRFELKCKKLTNEDGENKGLSNQTYYDSLGEVLFSKKVVMYFKHVASGEYGFVQATKLFNDEIRMYASFFDYNNKKFVPNGKPIEHAVEHSDRNAVWGTSNVQNYERQCWLTISSFRNECYKIYRFLLNSEKAVKLKNYIKLMREHAKIIGMIDEYNKFLKEMVSSVLPENSNNLPTEHYNLLKSLSTEGVYSPEIDC</sequence>
<protein>
    <submittedName>
        <fullName evidence="2">Vacuolar import and degradation protein</fullName>
    </submittedName>
</protein>
<organism evidence="1 2">
    <name type="scientific">Strongyloides papillosus</name>
    <name type="common">Intestinal threadworm</name>
    <dbReference type="NCBI Taxonomy" id="174720"/>
    <lineage>
        <taxon>Eukaryota</taxon>
        <taxon>Metazoa</taxon>
        <taxon>Ecdysozoa</taxon>
        <taxon>Nematoda</taxon>
        <taxon>Chromadorea</taxon>
        <taxon>Rhabditida</taxon>
        <taxon>Tylenchina</taxon>
        <taxon>Panagrolaimomorpha</taxon>
        <taxon>Strongyloidoidea</taxon>
        <taxon>Strongyloididae</taxon>
        <taxon>Strongyloides</taxon>
    </lineage>
</organism>
<evidence type="ECO:0000313" key="1">
    <source>
        <dbReference type="Proteomes" id="UP000046392"/>
    </source>
</evidence>